<evidence type="ECO:0000256" key="1">
    <source>
        <dbReference type="SAM" id="MobiDB-lite"/>
    </source>
</evidence>
<proteinExistence type="predicted"/>
<evidence type="ECO:0000313" key="3">
    <source>
        <dbReference type="Proteomes" id="UP001058461"/>
    </source>
</evidence>
<keyword evidence="3" id="KW-1185">Reference proteome</keyword>
<evidence type="ECO:0000313" key="2">
    <source>
        <dbReference type="EMBL" id="UTW11335.1"/>
    </source>
</evidence>
<name>A0ABY5HGC8_9GAMM</name>
<dbReference type="SUPFAM" id="SSF69279">
    <property type="entry name" value="Phage tail proteins"/>
    <property type="match status" value="1"/>
</dbReference>
<protein>
    <submittedName>
        <fullName evidence="2">Phage late control D family protein</fullName>
    </submittedName>
</protein>
<sequence length="376" mass="41617">MLPDWLNLPIRDPAACIVRINGEEIDDLYPLLVELSAVLDRRESAEATLLLETRRLEGGRWNVHDDDRIRPWAEIAIAASFGDQEAPVFDGYIRQVKVDLPEDQGGATVTLICQDTSLLLDRTQRNFRWGDRVPVSDSEIVRRITGEAGIGLIEPVGEGFSDLVVNQNETDIRFLKKRAEENGYDFFFREGELYFGPARLDLAAQPTILVYAGPASHAIRFELDDDGHHPTQVIYEIAGDNDDQTREQSVSSDLDTLGSRPADEVTGGHGDFAWRLSREGLGSDSQARQRAQALVNEEALRIKAGGELDGSLYGHVLLPGDPVSLDGIGEQYGGRWFVSHVEHRFDAGGYRQSFELLRNGYGDDLDSSASPLAAVI</sequence>
<gene>
    <name evidence="2" type="ORF">KDW95_19030</name>
</gene>
<accession>A0ABY5HGC8</accession>
<dbReference type="Proteomes" id="UP001058461">
    <property type="component" value="Chromosome"/>
</dbReference>
<feature type="region of interest" description="Disordered" evidence="1">
    <location>
        <begin position="240"/>
        <end position="264"/>
    </location>
</feature>
<dbReference type="RefSeq" id="WP_255853376.1">
    <property type="nucleotide sequence ID" value="NZ_CP073347.1"/>
</dbReference>
<dbReference type="EMBL" id="CP073347">
    <property type="protein sequence ID" value="UTW11335.1"/>
    <property type="molecule type" value="Genomic_DNA"/>
</dbReference>
<dbReference type="Pfam" id="PF05954">
    <property type="entry name" value="Phage_GPD"/>
    <property type="match status" value="1"/>
</dbReference>
<reference evidence="2" key="1">
    <citation type="submission" date="2021-04" db="EMBL/GenBank/DDBJ databases">
        <title>Oceanospirillales bacteria with DddD are important DMSP degraders in coastal seawater.</title>
        <authorList>
            <person name="Liu J."/>
        </authorList>
    </citation>
    <scope>NUCLEOTIDE SEQUENCE</scope>
    <source>
        <strain evidence="2">D13-1</strain>
    </source>
</reference>
<organism evidence="2 3">
    <name type="scientific">Marinobacterium rhizophilum</name>
    <dbReference type="NCBI Taxonomy" id="420402"/>
    <lineage>
        <taxon>Bacteria</taxon>
        <taxon>Pseudomonadati</taxon>
        <taxon>Pseudomonadota</taxon>
        <taxon>Gammaproteobacteria</taxon>
        <taxon>Oceanospirillales</taxon>
        <taxon>Oceanospirillaceae</taxon>
        <taxon>Marinobacterium</taxon>
    </lineage>
</organism>